<dbReference type="InterPro" id="IPR015797">
    <property type="entry name" value="NUDIX_hydrolase-like_dom_sf"/>
</dbReference>
<dbReference type="PROSITE" id="PS51462">
    <property type="entry name" value="NUDIX"/>
    <property type="match status" value="1"/>
</dbReference>
<dbReference type="AlphaFoldDB" id="A0A059ZTL6"/>
<dbReference type="KEGG" id="acz:Acaty_c0927"/>
<protein>
    <submittedName>
        <fullName evidence="2">Adenosylhomocysteinase</fullName>
        <ecNumber evidence="2">3.3.1.1</ecNumber>
    </submittedName>
</protein>
<dbReference type="Gene3D" id="3.90.79.10">
    <property type="entry name" value="Nucleoside Triphosphate Pyrophosphohydrolase"/>
    <property type="match status" value="1"/>
</dbReference>
<name>A0A059ZTL6_ACICK</name>
<evidence type="ECO:0000313" key="3">
    <source>
        <dbReference type="Proteomes" id="UP000005522"/>
    </source>
</evidence>
<proteinExistence type="predicted"/>
<dbReference type="HOGENOM" id="CLU_101758_1_0_6"/>
<dbReference type="EMBL" id="CP005986">
    <property type="protein sequence ID" value="AIA54803.1"/>
    <property type="molecule type" value="Genomic_DNA"/>
</dbReference>
<dbReference type="Proteomes" id="UP000005522">
    <property type="component" value="Chromosome"/>
</dbReference>
<dbReference type="eggNOG" id="COG1051">
    <property type="taxonomic scope" value="Bacteria"/>
</dbReference>
<reference evidence="2 3" key="1">
    <citation type="journal article" date="2009" name="J. Bacteriol.">
        <title>Draft genome sequence of the extremely acidophilic bacterium Acidithiobacillus caldus ATCC 51756 reveals metabolic versatility in the genus Acidithiobacillus.</title>
        <authorList>
            <person name="Valdes J."/>
            <person name="Quatrini R."/>
            <person name="Hallberg K."/>
            <person name="Dopson M."/>
            <person name="Valenzuela P.D."/>
            <person name="Holmes D.S."/>
        </authorList>
    </citation>
    <scope>NUCLEOTIDE SEQUENCE [LARGE SCALE GENOMIC DNA]</scope>
    <source>
        <strain evidence="3">ATCC 51756 / DSM 8584 / KU</strain>
    </source>
</reference>
<keyword evidence="2" id="KW-0378">Hydrolase</keyword>
<dbReference type="PANTHER" id="PTHR43736:SF1">
    <property type="entry name" value="DIHYDRONEOPTERIN TRIPHOSPHATE DIPHOSPHATASE"/>
    <property type="match status" value="1"/>
</dbReference>
<feature type="domain" description="Nudix hydrolase" evidence="1">
    <location>
        <begin position="44"/>
        <end position="179"/>
    </location>
</feature>
<sequence>MDRHTLQERLCHYRSRYPEEGAYARRGCLLLRSGADCFRRDTPGLHITGSTWVINPGRSAVLLMLHRKLGQWFQPGGHADGDEDILRVALKECSEETALAPERIHLLLADVFDIDIHRIPANRREAEHQHLDIRFLVEIDDAIPIPGNDESHELRWVPLTQVPAYNRERSIHRLLAKSREWILREGRVQAQP</sequence>
<dbReference type="InterPro" id="IPR000086">
    <property type="entry name" value="NUDIX_hydrolase_dom"/>
</dbReference>
<dbReference type="EC" id="3.3.1.1" evidence="2"/>
<dbReference type="Pfam" id="PF00293">
    <property type="entry name" value="NUDIX"/>
    <property type="match status" value="1"/>
</dbReference>
<dbReference type="GO" id="GO:0016787">
    <property type="term" value="F:hydrolase activity"/>
    <property type="evidence" value="ECO:0007669"/>
    <property type="project" value="UniProtKB-KW"/>
</dbReference>
<gene>
    <name evidence="2" type="ORF">Acaty_c0927</name>
</gene>
<dbReference type="CDD" id="cd03674">
    <property type="entry name" value="NUDIX_Hydrolase"/>
    <property type="match status" value="1"/>
</dbReference>
<dbReference type="GeneID" id="92930956"/>
<dbReference type="SUPFAM" id="SSF55811">
    <property type="entry name" value="Nudix"/>
    <property type="match status" value="1"/>
</dbReference>
<evidence type="ECO:0000313" key="2">
    <source>
        <dbReference type="EMBL" id="AIA54803.1"/>
    </source>
</evidence>
<dbReference type="RefSeq" id="WP_004871289.1">
    <property type="nucleotide sequence ID" value="NZ_CP005986.1"/>
</dbReference>
<dbReference type="PANTHER" id="PTHR43736">
    <property type="entry name" value="ADP-RIBOSE PYROPHOSPHATASE"/>
    <property type="match status" value="1"/>
</dbReference>
<organism evidence="2 3">
    <name type="scientific">Acidithiobacillus caldus (strain ATCC 51756 / DSM 8584 / KU)</name>
    <dbReference type="NCBI Taxonomy" id="637389"/>
    <lineage>
        <taxon>Bacteria</taxon>
        <taxon>Pseudomonadati</taxon>
        <taxon>Pseudomonadota</taxon>
        <taxon>Acidithiobacillia</taxon>
        <taxon>Acidithiobacillales</taxon>
        <taxon>Acidithiobacillaceae</taxon>
        <taxon>Acidithiobacillus</taxon>
    </lineage>
</organism>
<evidence type="ECO:0000259" key="1">
    <source>
        <dbReference type="PROSITE" id="PS51462"/>
    </source>
</evidence>
<accession>A0A059ZTL6</accession>